<dbReference type="InterPro" id="IPR035943">
    <property type="entry name" value="XisI-like_sf"/>
</dbReference>
<accession>A0A6N7Q508</accession>
<name>A0A6N7Q508_9BACT</name>
<dbReference type="SUPFAM" id="SSF143847">
    <property type="entry name" value="XisI-like"/>
    <property type="match status" value="1"/>
</dbReference>
<proteinExistence type="predicted"/>
<sequence>MDTRAVDREVIERVLSEYAAIPYAHGDVQTQTVFDRERGHYLLMIVGREGRKRVHGCLVHVDVVGEDVVIQRDGIEHGIAPELVQGGIAAERIVLAFHVYGAKRYSELSAA</sequence>
<dbReference type="EMBL" id="WJIE01000009">
    <property type="protein sequence ID" value="MRG95931.1"/>
    <property type="molecule type" value="Genomic_DNA"/>
</dbReference>
<reference evidence="1 2" key="1">
    <citation type="submission" date="2019-10" db="EMBL/GenBank/DDBJ databases">
        <title>A soil myxobacterium in the family Polyangiaceae.</title>
        <authorList>
            <person name="Li Y."/>
            <person name="Wang J."/>
        </authorList>
    </citation>
    <scope>NUCLEOTIDE SEQUENCE [LARGE SCALE GENOMIC DNA]</scope>
    <source>
        <strain evidence="1 2">DSM 14734</strain>
    </source>
</reference>
<evidence type="ECO:0000313" key="2">
    <source>
        <dbReference type="Proteomes" id="UP000440224"/>
    </source>
</evidence>
<dbReference type="Gene3D" id="3.30.310.110">
    <property type="entry name" value="XisI-like"/>
    <property type="match status" value="1"/>
</dbReference>
<dbReference type="AlphaFoldDB" id="A0A6N7Q508"/>
<dbReference type="InterPro" id="IPR014968">
    <property type="entry name" value="XisI"/>
</dbReference>
<gene>
    <name evidence="1" type="ORF">GF068_29020</name>
</gene>
<evidence type="ECO:0000313" key="1">
    <source>
        <dbReference type="EMBL" id="MRG95931.1"/>
    </source>
</evidence>
<keyword evidence="2" id="KW-1185">Reference proteome</keyword>
<dbReference type="Pfam" id="PF08869">
    <property type="entry name" value="XisI"/>
    <property type="match status" value="1"/>
</dbReference>
<comment type="caution">
    <text evidence="1">The sequence shown here is derived from an EMBL/GenBank/DDBJ whole genome shotgun (WGS) entry which is preliminary data.</text>
</comment>
<protein>
    <submittedName>
        <fullName evidence="1">XisI protein</fullName>
    </submittedName>
</protein>
<dbReference type="Proteomes" id="UP000440224">
    <property type="component" value="Unassembled WGS sequence"/>
</dbReference>
<dbReference type="CDD" id="cd16382">
    <property type="entry name" value="XisI-like"/>
    <property type="match status" value="1"/>
</dbReference>
<dbReference type="OrthoDB" id="5624013at2"/>
<organism evidence="1 2">
    <name type="scientific">Polyangium spumosum</name>
    <dbReference type="NCBI Taxonomy" id="889282"/>
    <lineage>
        <taxon>Bacteria</taxon>
        <taxon>Pseudomonadati</taxon>
        <taxon>Myxococcota</taxon>
        <taxon>Polyangia</taxon>
        <taxon>Polyangiales</taxon>
        <taxon>Polyangiaceae</taxon>
        <taxon>Polyangium</taxon>
    </lineage>
</organism>